<evidence type="ECO:0000256" key="6">
    <source>
        <dbReference type="ARBA" id="ARBA00030030"/>
    </source>
</evidence>
<feature type="compositionally biased region" description="Low complexity" evidence="7">
    <location>
        <begin position="9"/>
        <end position="19"/>
    </location>
</feature>
<accession>A0ABD3MAQ7</accession>
<dbReference type="GO" id="GO:0016787">
    <property type="term" value="F:hydrolase activity"/>
    <property type="evidence" value="ECO:0007669"/>
    <property type="project" value="UniProtKB-KW"/>
</dbReference>
<dbReference type="PANTHER" id="PTHR13522">
    <property type="entry name" value="U6 SNRNA PHOSPHODIESTERASE 1"/>
    <property type="match status" value="1"/>
</dbReference>
<keyword evidence="3" id="KW-0456">Lyase</keyword>
<sequence length="467" mass="51633">MELLAGYASSSSNNSSCCSLLGHDQHQPSSSSCSNSSSSRAGSSKDADKMGSELLASAEHEETLRPNEKKRRRLSNGQHNPNDAKIFTPKFERNHPHWEGRWVGHLHLPFPPLEQLDCRLEQRRSDGDDLINDMNGFGEGNELSTHEHSDDYDNEHPRSCSDASCSDDSDDNDSGSSSSGEESDDILLQSRMFLPTSRKLIHHWEMMLQESTSGSYDECKNATFDDDPHEKRTASALVVVPHIPMHPIGSTLIASSSPTGDAAVSTTLHISLARPIYLPTPSVDSFMTCIEKSIQAVLLGNTSGGGRTQSHQRQRGRILQLQPHNTTIFTNDQQNRSFLSIPISKESSRWVKQTLLPPIDAAMVRFGLETYYHNMEGGDGCILHVSVASVKGNVIPQLLQHRTRDNTKCGMSSADERSIRSLPLFVAPEELQKSDADILLSIPSCIPIRFDRIQCTFGKEKQVTISI</sequence>
<reference evidence="8 9" key="1">
    <citation type="submission" date="2024-10" db="EMBL/GenBank/DDBJ databases">
        <title>Updated reference genomes for cyclostephanoid diatoms.</title>
        <authorList>
            <person name="Roberts W.R."/>
            <person name="Alverson A.J."/>
        </authorList>
    </citation>
    <scope>NUCLEOTIDE SEQUENCE [LARGE SCALE GENOMIC DNA]</scope>
    <source>
        <strain evidence="8 9">AJA232-27</strain>
    </source>
</reference>
<evidence type="ECO:0000256" key="3">
    <source>
        <dbReference type="ARBA" id="ARBA00023239"/>
    </source>
</evidence>
<keyword evidence="4" id="KW-0539">Nucleus</keyword>
<evidence type="ECO:0000256" key="7">
    <source>
        <dbReference type="SAM" id="MobiDB-lite"/>
    </source>
</evidence>
<dbReference type="EMBL" id="JALLBG020000156">
    <property type="protein sequence ID" value="KAL3761195.1"/>
    <property type="molecule type" value="Genomic_DNA"/>
</dbReference>
<dbReference type="GO" id="GO:0016829">
    <property type="term" value="F:lyase activity"/>
    <property type="evidence" value="ECO:0007669"/>
    <property type="project" value="UniProtKB-KW"/>
</dbReference>
<keyword evidence="9" id="KW-1185">Reference proteome</keyword>
<evidence type="ECO:0000256" key="1">
    <source>
        <dbReference type="ARBA" id="ARBA00022722"/>
    </source>
</evidence>
<dbReference type="Pfam" id="PF09749">
    <property type="entry name" value="HVSL"/>
    <property type="match status" value="1"/>
</dbReference>
<dbReference type="Proteomes" id="UP001530293">
    <property type="component" value="Unassembled WGS sequence"/>
</dbReference>
<evidence type="ECO:0000313" key="8">
    <source>
        <dbReference type="EMBL" id="KAL3761195.1"/>
    </source>
</evidence>
<proteinExistence type="predicted"/>
<dbReference type="GO" id="GO:0004518">
    <property type="term" value="F:nuclease activity"/>
    <property type="evidence" value="ECO:0007669"/>
    <property type="project" value="UniProtKB-KW"/>
</dbReference>
<dbReference type="InterPro" id="IPR027521">
    <property type="entry name" value="Usb1"/>
</dbReference>
<feature type="compositionally biased region" description="Basic and acidic residues" evidence="7">
    <location>
        <begin position="144"/>
        <end position="159"/>
    </location>
</feature>
<name>A0ABD3MAQ7_9STRA</name>
<dbReference type="PANTHER" id="PTHR13522:SF3">
    <property type="entry name" value="U6 SNRNA PHOSPHODIESTERASE 1"/>
    <property type="match status" value="1"/>
</dbReference>
<organism evidence="8 9">
    <name type="scientific">Discostella pseudostelligera</name>
    <dbReference type="NCBI Taxonomy" id="259834"/>
    <lineage>
        <taxon>Eukaryota</taxon>
        <taxon>Sar</taxon>
        <taxon>Stramenopiles</taxon>
        <taxon>Ochrophyta</taxon>
        <taxon>Bacillariophyta</taxon>
        <taxon>Coscinodiscophyceae</taxon>
        <taxon>Thalassiosirophycidae</taxon>
        <taxon>Stephanodiscales</taxon>
        <taxon>Stephanodiscaceae</taxon>
        <taxon>Discostella</taxon>
    </lineage>
</organism>
<feature type="compositionally biased region" description="Low complexity" evidence="7">
    <location>
        <begin position="29"/>
        <end position="42"/>
    </location>
</feature>
<gene>
    <name evidence="8" type="ORF">ACHAWU_000290</name>
</gene>
<evidence type="ECO:0000256" key="4">
    <source>
        <dbReference type="ARBA" id="ARBA00023242"/>
    </source>
</evidence>
<evidence type="ECO:0000256" key="2">
    <source>
        <dbReference type="ARBA" id="ARBA00022801"/>
    </source>
</evidence>
<keyword evidence="2" id="KW-0378">Hydrolase</keyword>
<evidence type="ECO:0000256" key="5">
    <source>
        <dbReference type="ARBA" id="ARBA00029543"/>
    </source>
</evidence>
<feature type="region of interest" description="Disordered" evidence="7">
    <location>
        <begin position="1"/>
        <end position="90"/>
    </location>
</feature>
<feature type="region of interest" description="Disordered" evidence="7">
    <location>
        <begin position="127"/>
        <end position="187"/>
    </location>
</feature>
<dbReference type="AlphaFoldDB" id="A0ABD3MAQ7"/>
<feature type="compositionally biased region" description="Basic and acidic residues" evidence="7">
    <location>
        <begin position="58"/>
        <end position="67"/>
    </location>
</feature>
<protein>
    <recommendedName>
        <fullName evidence="5">U6 snRNA phosphodiesterase 1</fullName>
    </recommendedName>
    <alternativeName>
        <fullName evidence="6">3'-5' RNA exonuclease USB1</fullName>
    </alternativeName>
</protein>
<comment type="caution">
    <text evidence="8">The sequence shown here is derived from an EMBL/GenBank/DDBJ whole genome shotgun (WGS) entry which is preliminary data.</text>
</comment>
<dbReference type="Gene3D" id="3.90.1140.10">
    <property type="entry name" value="Cyclic phosphodiesterase"/>
    <property type="match status" value="1"/>
</dbReference>
<keyword evidence="1" id="KW-0540">Nuclease</keyword>
<evidence type="ECO:0000313" key="9">
    <source>
        <dbReference type="Proteomes" id="UP001530293"/>
    </source>
</evidence>